<protein>
    <recommendedName>
        <fullName evidence="3">DUF1289 domain-containing protein</fullName>
    </recommendedName>
</protein>
<name>A0A511UPW7_9GAMM</name>
<sequence length="66" mass="7189">MTNVSPSPNGRPISPCIKICQMEMSSSVCQGCGRTLDEIAGWGMMTEAEKAPVWDRLEAEGFVAKR</sequence>
<reference evidence="1 2" key="1">
    <citation type="submission" date="2019-07" db="EMBL/GenBank/DDBJ databases">
        <title>Whole genome shotgun sequence of Halomonas variabilis NBRC 102410.</title>
        <authorList>
            <person name="Hosoyama A."/>
            <person name="Uohara A."/>
            <person name="Ohji S."/>
            <person name="Ichikawa N."/>
        </authorList>
    </citation>
    <scope>NUCLEOTIDE SEQUENCE [LARGE SCALE GENOMIC DNA]</scope>
    <source>
        <strain evidence="1 2">NBRC 102410</strain>
    </source>
</reference>
<gene>
    <name evidence="1" type="ORF">HVA01_08280</name>
</gene>
<comment type="caution">
    <text evidence="1">The sequence shown here is derived from an EMBL/GenBank/DDBJ whole genome shotgun (WGS) entry which is preliminary data.</text>
</comment>
<evidence type="ECO:0008006" key="3">
    <source>
        <dbReference type="Google" id="ProtNLM"/>
    </source>
</evidence>
<proteinExistence type="predicted"/>
<keyword evidence="2" id="KW-1185">Reference proteome</keyword>
<dbReference type="AlphaFoldDB" id="A0A511UPW7"/>
<evidence type="ECO:0000313" key="2">
    <source>
        <dbReference type="Proteomes" id="UP000321303"/>
    </source>
</evidence>
<dbReference type="Proteomes" id="UP000321303">
    <property type="component" value="Unassembled WGS sequence"/>
</dbReference>
<accession>A0A511UPW7</accession>
<organism evidence="1 2">
    <name type="scientific">Halovibrio variabilis</name>
    <dbReference type="NCBI Taxonomy" id="31910"/>
    <lineage>
        <taxon>Bacteria</taxon>
        <taxon>Pseudomonadati</taxon>
        <taxon>Pseudomonadota</taxon>
        <taxon>Gammaproteobacteria</taxon>
        <taxon>Oceanospirillales</taxon>
        <taxon>Halomonadaceae</taxon>
        <taxon>Halovibrio</taxon>
    </lineage>
</organism>
<dbReference type="PANTHER" id="PTHR35175:SF2">
    <property type="entry name" value="DUF1289 DOMAIN-CONTAINING PROTEIN"/>
    <property type="match status" value="1"/>
</dbReference>
<dbReference type="InterPro" id="IPR010710">
    <property type="entry name" value="DUF1289"/>
</dbReference>
<dbReference type="OrthoDB" id="8911262at2"/>
<dbReference type="EMBL" id="BJXV01000003">
    <property type="protein sequence ID" value="GEN27182.1"/>
    <property type="molecule type" value="Genomic_DNA"/>
</dbReference>
<dbReference type="PANTHER" id="PTHR35175">
    <property type="entry name" value="DUF1289 DOMAIN-CONTAINING PROTEIN"/>
    <property type="match status" value="1"/>
</dbReference>
<dbReference type="Pfam" id="PF06945">
    <property type="entry name" value="DUF1289"/>
    <property type="match status" value="1"/>
</dbReference>
<dbReference type="RefSeq" id="WP_146873274.1">
    <property type="nucleotide sequence ID" value="NZ_BJXV01000003.1"/>
</dbReference>
<evidence type="ECO:0000313" key="1">
    <source>
        <dbReference type="EMBL" id="GEN27182.1"/>
    </source>
</evidence>